<dbReference type="InterPro" id="IPR056698">
    <property type="entry name" value="DUF7796"/>
</dbReference>
<dbReference type="PANTHER" id="PTHR35112">
    <property type="entry name" value="OS08G0360500 PROTEIN"/>
    <property type="match status" value="1"/>
</dbReference>
<evidence type="ECO:0000313" key="4">
    <source>
        <dbReference type="Proteomes" id="UP000275267"/>
    </source>
</evidence>
<feature type="compositionally biased region" description="Basic residues" evidence="1">
    <location>
        <begin position="280"/>
        <end position="289"/>
    </location>
</feature>
<comment type="caution">
    <text evidence="3">The sequence shown here is derived from an EMBL/GenBank/DDBJ whole genome shotgun (WGS) entry which is preliminary data.</text>
</comment>
<feature type="region of interest" description="Disordered" evidence="1">
    <location>
        <begin position="275"/>
        <end position="339"/>
    </location>
</feature>
<gene>
    <name evidence="3" type="ORF">C2845_PM12G01150</name>
</gene>
<feature type="compositionally biased region" description="Low complexity" evidence="1">
    <location>
        <begin position="99"/>
        <end position="109"/>
    </location>
</feature>
<name>A0A3L6QKB6_PANMI</name>
<evidence type="ECO:0000256" key="1">
    <source>
        <dbReference type="SAM" id="MobiDB-lite"/>
    </source>
</evidence>
<keyword evidence="4" id="KW-1185">Reference proteome</keyword>
<dbReference type="Pfam" id="PF25072">
    <property type="entry name" value="DUF7796"/>
    <property type="match status" value="2"/>
</dbReference>
<evidence type="ECO:0000313" key="3">
    <source>
        <dbReference type="EMBL" id="RLM80910.1"/>
    </source>
</evidence>
<feature type="domain" description="DUF7796" evidence="2">
    <location>
        <begin position="130"/>
        <end position="269"/>
    </location>
</feature>
<dbReference type="STRING" id="4540.A0A3L6QKB6"/>
<protein>
    <recommendedName>
        <fullName evidence="2">DUF7796 domain-containing protein</fullName>
    </recommendedName>
</protein>
<feature type="compositionally biased region" description="Gly residues" evidence="1">
    <location>
        <begin position="291"/>
        <end position="311"/>
    </location>
</feature>
<organism evidence="3 4">
    <name type="scientific">Panicum miliaceum</name>
    <name type="common">Proso millet</name>
    <name type="synonym">Broomcorn millet</name>
    <dbReference type="NCBI Taxonomy" id="4540"/>
    <lineage>
        <taxon>Eukaryota</taxon>
        <taxon>Viridiplantae</taxon>
        <taxon>Streptophyta</taxon>
        <taxon>Embryophyta</taxon>
        <taxon>Tracheophyta</taxon>
        <taxon>Spermatophyta</taxon>
        <taxon>Magnoliopsida</taxon>
        <taxon>Liliopsida</taxon>
        <taxon>Poales</taxon>
        <taxon>Poaceae</taxon>
        <taxon>PACMAD clade</taxon>
        <taxon>Panicoideae</taxon>
        <taxon>Panicodae</taxon>
        <taxon>Paniceae</taxon>
        <taxon>Panicinae</taxon>
        <taxon>Panicum</taxon>
        <taxon>Panicum sect. Panicum</taxon>
    </lineage>
</organism>
<dbReference type="OrthoDB" id="2016723at2759"/>
<feature type="region of interest" description="Disordered" evidence="1">
    <location>
        <begin position="99"/>
        <end position="130"/>
    </location>
</feature>
<dbReference type="AlphaFoldDB" id="A0A3L6QKB6"/>
<reference evidence="4" key="1">
    <citation type="journal article" date="2019" name="Nat. Commun.">
        <title>The genome of broomcorn millet.</title>
        <authorList>
            <person name="Zou C."/>
            <person name="Miki D."/>
            <person name="Li D."/>
            <person name="Tang Q."/>
            <person name="Xiao L."/>
            <person name="Rajput S."/>
            <person name="Deng P."/>
            <person name="Jia W."/>
            <person name="Huang R."/>
            <person name="Zhang M."/>
            <person name="Sun Y."/>
            <person name="Hu J."/>
            <person name="Fu X."/>
            <person name="Schnable P.S."/>
            <person name="Li F."/>
            <person name="Zhang H."/>
            <person name="Feng B."/>
            <person name="Zhu X."/>
            <person name="Liu R."/>
            <person name="Schnable J.C."/>
            <person name="Zhu J.-K."/>
            <person name="Zhang H."/>
        </authorList>
    </citation>
    <scope>NUCLEOTIDE SEQUENCE [LARGE SCALE GENOMIC DNA]</scope>
</reference>
<feature type="compositionally biased region" description="Low complexity" evidence="1">
    <location>
        <begin position="116"/>
        <end position="130"/>
    </location>
</feature>
<dbReference type="EMBL" id="PQIB02000012">
    <property type="protein sequence ID" value="RLM80910.1"/>
    <property type="molecule type" value="Genomic_DNA"/>
</dbReference>
<dbReference type="PANTHER" id="PTHR35112:SF1">
    <property type="entry name" value="RING_FYVE_PHD ZINC FINGER SUPERFAMILY PROTEIN"/>
    <property type="match status" value="1"/>
</dbReference>
<dbReference type="Proteomes" id="UP000275267">
    <property type="component" value="Unassembled WGS sequence"/>
</dbReference>
<proteinExistence type="predicted"/>
<evidence type="ECO:0000259" key="2">
    <source>
        <dbReference type="Pfam" id="PF25072"/>
    </source>
</evidence>
<feature type="compositionally biased region" description="Basic residues" evidence="1">
    <location>
        <begin position="14"/>
        <end position="26"/>
    </location>
</feature>
<feature type="region of interest" description="Disordered" evidence="1">
    <location>
        <begin position="1"/>
        <end position="33"/>
    </location>
</feature>
<feature type="domain" description="DUF7796" evidence="2">
    <location>
        <begin position="28"/>
        <end position="80"/>
    </location>
</feature>
<sequence>MALQGAGIIGPATRRGRRKGRGRRRSGNSPLDADAYKLSLLAPPRGVSLAAVRVFRPEPVEETPERAQVLTALNSPNGIQVSRRRPCCTSGWWRGAWTSSATASPEATSPTPPSSAPASTASGPRRSASTTSYYVVPEGSRFGGLNDRLSFGGRRATDAALSRLSALPRLNSEAAFRAQLDVAGVAGLERRLPFRALSDRAYTFPPALGYGVPVASLASAGPLRGAKCRPCRPACRGECAARSVDALEGGWSWTEHGNGTAVELCDASGAVGGRVGGAVRRGRRRRRRGGQAEGGADGGQGVRGGDGGVQGAGRAVGRAQPCGDLPDRAHSQVSGGGVK</sequence>
<accession>A0A3L6QKB6</accession>